<sequence>MTDDTDRADIKVEISTDRARIDLAYCYGFIASSYWSGGRTRGEFDRSVEMSFPVGAFCDGRQVGFARVVSDQIAIAYVADVFVDPDFRRRGIAARILDALHTHPELRRVKRWVLATDDMQPLYRQHGYEDLDDLMMMRVDENAQKRDPLR</sequence>
<proteinExistence type="predicted"/>
<dbReference type="InterPro" id="IPR000182">
    <property type="entry name" value="GNAT_dom"/>
</dbReference>
<gene>
    <name evidence="2" type="ORF">JF547_00175</name>
</gene>
<dbReference type="AlphaFoldDB" id="A0A8I1SFI5"/>
<dbReference type="PROSITE" id="PS51186">
    <property type="entry name" value="GNAT"/>
    <property type="match status" value="1"/>
</dbReference>
<evidence type="ECO:0000313" key="3">
    <source>
        <dbReference type="Proteomes" id="UP000664405"/>
    </source>
</evidence>
<protein>
    <submittedName>
        <fullName evidence="2">GNAT family N-acetyltransferase</fullName>
    </submittedName>
</protein>
<dbReference type="PANTHER" id="PTHR43233">
    <property type="entry name" value="FAMILY N-ACETYLTRANSFERASE, PUTATIVE (AFU_ORTHOLOGUE AFUA_6G03350)-RELATED"/>
    <property type="match status" value="1"/>
</dbReference>
<reference evidence="2" key="1">
    <citation type="submission" date="2020-12" db="EMBL/GenBank/DDBJ databases">
        <title>Oil enriched cultivation method for isolating marine PHA-producing bacteria.</title>
        <authorList>
            <person name="Zheng W."/>
            <person name="Yu S."/>
            <person name="Huang Y."/>
        </authorList>
    </citation>
    <scope>NUCLEOTIDE SEQUENCE</scope>
    <source>
        <strain evidence="2">SY-2-3</strain>
    </source>
</reference>
<accession>A0A8I1SFI5</accession>
<name>A0A8I1SFI5_9PROT</name>
<evidence type="ECO:0000259" key="1">
    <source>
        <dbReference type="PROSITE" id="PS51186"/>
    </source>
</evidence>
<evidence type="ECO:0000313" key="2">
    <source>
        <dbReference type="EMBL" id="MBN8194917.1"/>
    </source>
</evidence>
<keyword evidence="2" id="KW-0808">Transferase</keyword>
<dbReference type="Gene3D" id="3.40.630.30">
    <property type="match status" value="1"/>
</dbReference>
<dbReference type="SUPFAM" id="SSF55729">
    <property type="entry name" value="Acyl-CoA N-acyltransferases (Nat)"/>
    <property type="match status" value="1"/>
</dbReference>
<comment type="caution">
    <text evidence="2">The sequence shown here is derived from an EMBL/GenBank/DDBJ whole genome shotgun (WGS) entry which is preliminary data.</text>
</comment>
<dbReference type="EMBL" id="JAEKJW010000001">
    <property type="protein sequence ID" value="MBN8194917.1"/>
    <property type="molecule type" value="Genomic_DNA"/>
</dbReference>
<organism evidence="2 3">
    <name type="scientific">Thalassospira povalilytica</name>
    <dbReference type="NCBI Taxonomy" id="732237"/>
    <lineage>
        <taxon>Bacteria</taxon>
        <taxon>Pseudomonadati</taxon>
        <taxon>Pseudomonadota</taxon>
        <taxon>Alphaproteobacteria</taxon>
        <taxon>Rhodospirillales</taxon>
        <taxon>Thalassospiraceae</taxon>
        <taxon>Thalassospira</taxon>
    </lineage>
</organism>
<dbReference type="InterPro" id="IPR016181">
    <property type="entry name" value="Acyl_CoA_acyltransferase"/>
</dbReference>
<dbReference type="GO" id="GO:0016747">
    <property type="term" value="F:acyltransferase activity, transferring groups other than amino-acyl groups"/>
    <property type="evidence" value="ECO:0007669"/>
    <property type="project" value="InterPro"/>
</dbReference>
<dbReference type="Proteomes" id="UP000664405">
    <property type="component" value="Unassembled WGS sequence"/>
</dbReference>
<dbReference type="PANTHER" id="PTHR43233:SF1">
    <property type="entry name" value="FAMILY N-ACETYLTRANSFERASE, PUTATIVE (AFU_ORTHOLOGUE AFUA_6G03350)-RELATED"/>
    <property type="match status" value="1"/>
</dbReference>
<dbReference type="InterPro" id="IPR053144">
    <property type="entry name" value="Acetyltransferase_Butenolide"/>
</dbReference>
<feature type="domain" description="N-acetyltransferase" evidence="1">
    <location>
        <begin position="12"/>
        <end position="150"/>
    </location>
</feature>
<dbReference type="RefSeq" id="WP_206926299.1">
    <property type="nucleotide sequence ID" value="NZ_JAEKJW010000001.1"/>
</dbReference>
<dbReference type="Pfam" id="PF13508">
    <property type="entry name" value="Acetyltransf_7"/>
    <property type="match status" value="1"/>
</dbReference>
<dbReference type="CDD" id="cd04301">
    <property type="entry name" value="NAT_SF"/>
    <property type="match status" value="1"/>
</dbReference>